<protein>
    <submittedName>
        <fullName evidence="1">Uncharacterized protein</fullName>
    </submittedName>
</protein>
<organism evidence="1 2">
    <name type="scientific">Gossypium arboreum</name>
    <name type="common">Tree cotton</name>
    <name type="synonym">Gossypium nanking</name>
    <dbReference type="NCBI Taxonomy" id="29729"/>
    <lineage>
        <taxon>Eukaryota</taxon>
        <taxon>Viridiplantae</taxon>
        <taxon>Streptophyta</taxon>
        <taxon>Embryophyta</taxon>
        <taxon>Tracheophyta</taxon>
        <taxon>Spermatophyta</taxon>
        <taxon>Magnoliopsida</taxon>
        <taxon>eudicotyledons</taxon>
        <taxon>Gunneridae</taxon>
        <taxon>Pentapetalae</taxon>
        <taxon>rosids</taxon>
        <taxon>malvids</taxon>
        <taxon>Malvales</taxon>
        <taxon>Malvaceae</taxon>
        <taxon>Malvoideae</taxon>
        <taxon>Gossypium</taxon>
    </lineage>
</organism>
<proteinExistence type="predicted"/>
<dbReference type="Proteomes" id="UP001358586">
    <property type="component" value="Chromosome 1"/>
</dbReference>
<gene>
    <name evidence="1" type="ORF">PVK06_000493</name>
</gene>
<comment type="caution">
    <text evidence="1">The sequence shown here is derived from an EMBL/GenBank/DDBJ whole genome shotgun (WGS) entry which is preliminary data.</text>
</comment>
<keyword evidence="2" id="KW-1185">Reference proteome</keyword>
<dbReference type="EMBL" id="JARKNE010000001">
    <property type="protein sequence ID" value="KAK5844357.1"/>
    <property type="molecule type" value="Genomic_DNA"/>
</dbReference>
<sequence>MGDDNCEFRFVAAVGRSGGLLRMWDKNEFILFKDWSDDRVIAIEDAEFDWDPRPFKFINEWLKKKGCTDLIEKEWINMKCLDGQIARKLRKLKGVLRKWNGNNCNMLEDNIVEHEERIKELDVISEQRRLSEGEMEELTRLNSDVWNELKFKELLWRQKSRMMWLKEGDANTKFFHRAVKIKAKRRTIYRMKIGNAWCNNPRELKKRVYEFFKNHFKGR</sequence>
<reference evidence="1 2" key="1">
    <citation type="submission" date="2023-03" db="EMBL/GenBank/DDBJ databases">
        <title>WGS of Gossypium arboreum.</title>
        <authorList>
            <person name="Yu D."/>
        </authorList>
    </citation>
    <scope>NUCLEOTIDE SEQUENCE [LARGE SCALE GENOMIC DNA]</scope>
    <source>
        <tissue evidence="1">Leaf</tissue>
    </source>
</reference>
<accession>A0ABR0QZT2</accession>
<name>A0ABR0QZT2_GOSAR</name>
<evidence type="ECO:0000313" key="2">
    <source>
        <dbReference type="Proteomes" id="UP001358586"/>
    </source>
</evidence>
<evidence type="ECO:0000313" key="1">
    <source>
        <dbReference type="EMBL" id="KAK5844357.1"/>
    </source>
</evidence>